<proteinExistence type="predicted"/>
<keyword evidence="2" id="KW-1185">Reference proteome</keyword>
<dbReference type="EMBL" id="FMZE01000010">
    <property type="protein sequence ID" value="SDD61889.1"/>
    <property type="molecule type" value="Genomic_DNA"/>
</dbReference>
<reference evidence="1 2" key="1">
    <citation type="submission" date="2016-10" db="EMBL/GenBank/DDBJ databases">
        <authorList>
            <person name="de Groot N.N."/>
        </authorList>
    </citation>
    <scope>NUCLEOTIDE SEQUENCE [LARGE SCALE GENOMIC DNA]</scope>
    <source>
        <strain evidence="1 2">CGMCC 4.5506</strain>
    </source>
</reference>
<dbReference type="InterPro" id="IPR046259">
    <property type="entry name" value="DUF6292"/>
</dbReference>
<dbReference type="Pfam" id="PF19809">
    <property type="entry name" value="DUF6292"/>
    <property type="match status" value="1"/>
</dbReference>
<evidence type="ECO:0000313" key="2">
    <source>
        <dbReference type="Proteomes" id="UP000199494"/>
    </source>
</evidence>
<name>A0A1G6W7V2_9PSEU</name>
<organism evidence="1 2">
    <name type="scientific">Prauserella marina</name>
    <dbReference type="NCBI Taxonomy" id="530584"/>
    <lineage>
        <taxon>Bacteria</taxon>
        <taxon>Bacillati</taxon>
        <taxon>Actinomycetota</taxon>
        <taxon>Actinomycetes</taxon>
        <taxon>Pseudonocardiales</taxon>
        <taxon>Pseudonocardiaceae</taxon>
        <taxon>Prauserella</taxon>
    </lineage>
</organism>
<protein>
    <submittedName>
        <fullName evidence="1">Uncharacterized protein</fullName>
    </submittedName>
</protein>
<accession>A0A1G6W7V2</accession>
<sequence length="109" mass="12002">MPAEATSFEISDTVSAYLGLTRRWDQRPRHDLMLLWDEQHGWALAVETEPGEPTTVVGYLASEQVAPAPTVVARFVTDALTGYGTMAPRPDFPITLARNQLAGQLARYA</sequence>
<dbReference type="Proteomes" id="UP000199494">
    <property type="component" value="Unassembled WGS sequence"/>
</dbReference>
<gene>
    <name evidence="1" type="ORF">SAMN05421630_110231</name>
</gene>
<dbReference type="AlphaFoldDB" id="A0A1G6W7V2"/>
<evidence type="ECO:0000313" key="1">
    <source>
        <dbReference type="EMBL" id="SDD61889.1"/>
    </source>
</evidence>